<dbReference type="InterPro" id="IPR007421">
    <property type="entry name" value="Schlafen_AlbA_2_dom"/>
</dbReference>
<keyword evidence="2" id="KW-0067">ATP-binding</keyword>
<reference evidence="2" key="1">
    <citation type="submission" date="2019-03" db="EMBL/GenBank/DDBJ databases">
        <title>Lake Tanganyika Metagenome-Assembled Genomes (MAGs).</title>
        <authorList>
            <person name="Tran P."/>
        </authorList>
    </citation>
    <scope>NUCLEOTIDE SEQUENCE</scope>
    <source>
        <strain evidence="2">M_DeepCast_400m_m2_100</strain>
    </source>
</reference>
<protein>
    <submittedName>
        <fullName evidence="2">ATP-binding protein</fullName>
    </submittedName>
</protein>
<feature type="non-terminal residue" evidence="2">
    <location>
        <position position="1"/>
    </location>
</feature>
<evidence type="ECO:0000313" key="2">
    <source>
        <dbReference type="EMBL" id="MBM3317951.1"/>
    </source>
</evidence>
<dbReference type="Proteomes" id="UP000748308">
    <property type="component" value="Unassembled WGS sequence"/>
</dbReference>
<dbReference type="Gene3D" id="3.30.950.30">
    <property type="entry name" value="Schlafen, AAA domain"/>
    <property type="match status" value="1"/>
</dbReference>
<accession>A0A937XCI5</accession>
<dbReference type="GO" id="GO:0005524">
    <property type="term" value="F:ATP binding"/>
    <property type="evidence" value="ECO:0007669"/>
    <property type="project" value="UniProtKB-KW"/>
</dbReference>
<dbReference type="Pfam" id="PF04326">
    <property type="entry name" value="SLFN_AlbA_2"/>
    <property type="match status" value="1"/>
</dbReference>
<proteinExistence type="predicted"/>
<evidence type="ECO:0000313" key="3">
    <source>
        <dbReference type="Proteomes" id="UP000748308"/>
    </source>
</evidence>
<comment type="caution">
    <text evidence="2">The sequence shown here is derived from an EMBL/GenBank/DDBJ whole genome shotgun (WGS) entry which is preliminary data.</text>
</comment>
<dbReference type="PANTHER" id="PTHR30595">
    <property type="entry name" value="GLPR-RELATED TRANSCRIPTIONAL REPRESSOR"/>
    <property type="match status" value="1"/>
</dbReference>
<feature type="domain" description="Schlafen AlbA-2" evidence="1">
    <location>
        <begin position="2"/>
        <end position="139"/>
    </location>
</feature>
<keyword evidence="2" id="KW-0547">Nucleotide-binding</keyword>
<dbReference type="PANTHER" id="PTHR30595:SF6">
    <property type="entry name" value="SCHLAFEN ALBA-2 DOMAIN-CONTAINING PROTEIN"/>
    <property type="match status" value="1"/>
</dbReference>
<dbReference type="EMBL" id="VGIY01000224">
    <property type="protein sequence ID" value="MBM3317951.1"/>
    <property type="molecule type" value="Genomic_DNA"/>
</dbReference>
<sequence length="161" mass="17597">GESKTLEFKATLRWNIRENRQDDEAITYAVLKSIAAFLNTEGGDLLIGVADGGSIVGIEMDRLETDDQFMRHLAQVVRNGLGDRASTCIDQKTQIVQGKTVCLVSCQRSPEPVFLKWKGTEASPDGDFYVRSGPGSVRLTPKSAAEFIRTRFPAVPKPPGA</sequence>
<organism evidence="2 3">
    <name type="scientific">Eiseniibacteriota bacterium</name>
    <dbReference type="NCBI Taxonomy" id="2212470"/>
    <lineage>
        <taxon>Bacteria</taxon>
        <taxon>Candidatus Eiseniibacteriota</taxon>
    </lineage>
</organism>
<dbReference type="InterPro" id="IPR038461">
    <property type="entry name" value="Schlafen_AlbA_2_dom_sf"/>
</dbReference>
<dbReference type="AlphaFoldDB" id="A0A937XCI5"/>
<gene>
    <name evidence="2" type="ORF">FJY75_08860</name>
</gene>
<name>A0A937XCI5_UNCEI</name>
<evidence type="ECO:0000259" key="1">
    <source>
        <dbReference type="Pfam" id="PF04326"/>
    </source>
</evidence>